<accession>A0A3B0AZK6</accession>
<dbReference type="SUPFAM" id="SSF54427">
    <property type="entry name" value="NTF2-like"/>
    <property type="match status" value="1"/>
</dbReference>
<dbReference type="Gene3D" id="3.10.450.50">
    <property type="match status" value="1"/>
</dbReference>
<dbReference type="RefSeq" id="WP_120757649.1">
    <property type="nucleotide sequence ID" value="NZ_JBFADQ010000025.1"/>
</dbReference>
<dbReference type="InterPro" id="IPR009959">
    <property type="entry name" value="Cyclase_SnoaL-like"/>
</dbReference>
<protein>
    <submittedName>
        <fullName evidence="2">DUF4440 domain-containing protein</fullName>
    </submittedName>
</protein>
<gene>
    <name evidence="2" type="ORF">D7231_24230</name>
</gene>
<feature type="domain" description="SnoaL-like" evidence="1">
    <location>
        <begin position="15"/>
        <end position="123"/>
    </location>
</feature>
<proteinExistence type="predicted"/>
<dbReference type="EMBL" id="RBAM01000010">
    <property type="protein sequence ID" value="RKN65923.1"/>
    <property type="molecule type" value="Genomic_DNA"/>
</dbReference>
<comment type="caution">
    <text evidence="2">The sequence shown here is derived from an EMBL/GenBank/DDBJ whole genome shotgun (WGS) entry which is preliminary data.</text>
</comment>
<dbReference type="Pfam" id="PF12680">
    <property type="entry name" value="SnoaL_2"/>
    <property type="match status" value="1"/>
</dbReference>
<dbReference type="PANTHER" id="PTHR38436">
    <property type="entry name" value="POLYKETIDE CYCLASE SNOAL-LIKE DOMAIN"/>
    <property type="match status" value="1"/>
</dbReference>
<dbReference type="AlphaFoldDB" id="A0A3B0AZK6"/>
<reference evidence="2 3" key="1">
    <citation type="journal article" date="2015" name="Antonie Van Leeuwenhoek">
        <title>Streptomyces klenkii sp. nov., isolated from deep marine sediment.</title>
        <authorList>
            <person name="Veyisoglu A."/>
            <person name="Sahin N."/>
        </authorList>
    </citation>
    <scope>NUCLEOTIDE SEQUENCE [LARGE SCALE GENOMIC DNA]</scope>
    <source>
        <strain evidence="2 3">KCTC 29202</strain>
    </source>
</reference>
<dbReference type="InterPro" id="IPR032710">
    <property type="entry name" value="NTF2-like_dom_sf"/>
</dbReference>
<evidence type="ECO:0000313" key="2">
    <source>
        <dbReference type="EMBL" id="RKN65923.1"/>
    </source>
</evidence>
<name>A0A3B0AZK6_9ACTN</name>
<dbReference type="Proteomes" id="UP000270343">
    <property type="component" value="Unassembled WGS sequence"/>
</dbReference>
<evidence type="ECO:0000313" key="3">
    <source>
        <dbReference type="Proteomes" id="UP000270343"/>
    </source>
</evidence>
<organism evidence="2 3">
    <name type="scientific">Streptomyces klenkii</name>
    <dbReference type="NCBI Taxonomy" id="1420899"/>
    <lineage>
        <taxon>Bacteria</taxon>
        <taxon>Bacillati</taxon>
        <taxon>Actinomycetota</taxon>
        <taxon>Actinomycetes</taxon>
        <taxon>Kitasatosporales</taxon>
        <taxon>Streptomycetaceae</taxon>
        <taxon>Streptomyces</taxon>
    </lineage>
</organism>
<keyword evidence="3" id="KW-1185">Reference proteome</keyword>
<sequence length="129" mass="14119">MTSNTVHADAEKLAHEWLSAYNDQDFDRFGTLYTDDVTYTISAYQFAFHGRDAFVGHIREYAAAVPDRKLAIKRIITDGDTLALETDFTGTSSGAVPALPPAGEPVNARFCTILELRDGKIASQADYVG</sequence>
<evidence type="ECO:0000259" key="1">
    <source>
        <dbReference type="Pfam" id="PF12680"/>
    </source>
</evidence>
<dbReference type="PANTHER" id="PTHR38436:SF1">
    <property type="entry name" value="ESTER CYCLASE"/>
    <property type="match status" value="1"/>
</dbReference>
<dbReference type="GO" id="GO:0030638">
    <property type="term" value="P:polyketide metabolic process"/>
    <property type="evidence" value="ECO:0007669"/>
    <property type="project" value="InterPro"/>
</dbReference>
<dbReference type="InterPro" id="IPR037401">
    <property type="entry name" value="SnoaL-like"/>
</dbReference>
<dbReference type="OrthoDB" id="4208054at2"/>